<proteinExistence type="predicted"/>
<dbReference type="Proteomes" id="UP001320715">
    <property type="component" value="Unassembled WGS sequence"/>
</dbReference>
<evidence type="ECO:0008006" key="3">
    <source>
        <dbReference type="Google" id="ProtNLM"/>
    </source>
</evidence>
<dbReference type="RefSeq" id="WP_252914778.1">
    <property type="nucleotide sequence ID" value="NZ_JAAAML010000001.1"/>
</dbReference>
<gene>
    <name evidence="1" type="ORF">GTW23_04390</name>
</gene>
<sequence length="184" mass="21283">MAQKHLMIAINWYGPYFSVEEASKAAKEDYGYGLYMGIGKQPYERDSNLQYVGISESLGSRIGSAHHKLFNITRDFQLWMGEPATAEPSGPKMKVTRATLDNAEWLHSYFLDLPLNANKKSLPKRSVSVLNRWWKTDYVTPRKRRPHSEWPDLIDFPYSDELDARCVWFGSPGRQIKFSAPEYE</sequence>
<protein>
    <recommendedName>
        <fullName evidence="3">GIY-YIG nuclease family protein</fullName>
    </recommendedName>
</protein>
<keyword evidence="2" id="KW-1185">Reference proteome</keyword>
<organism evidence="1 2">
    <name type="scientific">Hoeflea alexandrii</name>
    <dbReference type="NCBI Taxonomy" id="288436"/>
    <lineage>
        <taxon>Bacteria</taxon>
        <taxon>Pseudomonadati</taxon>
        <taxon>Pseudomonadota</taxon>
        <taxon>Alphaproteobacteria</taxon>
        <taxon>Hyphomicrobiales</taxon>
        <taxon>Rhizobiaceae</taxon>
        <taxon>Hoeflea</taxon>
    </lineage>
</organism>
<dbReference type="EMBL" id="JAAAML010000001">
    <property type="protein sequence ID" value="MCO6407403.1"/>
    <property type="molecule type" value="Genomic_DNA"/>
</dbReference>
<evidence type="ECO:0000313" key="2">
    <source>
        <dbReference type="Proteomes" id="UP001320715"/>
    </source>
</evidence>
<accession>A0ABT1CMG3</accession>
<evidence type="ECO:0000313" key="1">
    <source>
        <dbReference type="EMBL" id="MCO6407403.1"/>
    </source>
</evidence>
<comment type="caution">
    <text evidence="1">The sequence shown here is derived from an EMBL/GenBank/DDBJ whole genome shotgun (WGS) entry which is preliminary data.</text>
</comment>
<name>A0ABT1CMG3_9HYPH</name>
<reference evidence="1 2" key="1">
    <citation type="submission" date="2020-01" db="EMBL/GenBank/DDBJ databases">
        <title>Genomes of bacteria type strains.</title>
        <authorList>
            <person name="Chen J."/>
            <person name="Zhu S."/>
            <person name="Yang J."/>
        </authorList>
    </citation>
    <scope>NUCLEOTIDE SEQUENCE [LARGE SCALE GENOMIC DNA]</scope>
    <source>
        <strain evidence="1 2">DSM 16655</strain>
    </source>
</reference>